<comment type="caution">
    <text evidence="1">The sequence shown here is derived from an EMBL/GenBank/DDBJ whole genome shotgun (WGS) entry which is preliminary data.</text>
</comment>
<sequence>MACCLAAPSSAARHASPVLDADTTRQLTVAANTLLQHRSEALVEKRGHRHPETPAEVLGVRISPRVARVQERAVHELENRNRAPVAGGPAYTGARTRLDARKAVRTGDRIALEAVEHTVVRYGSGKVTQSVRRRFEFKERGEQLVLVGERVLDPGTHPVNDPAPGSR</sequence>
<keyword evidence="2" id="KW-1185">Reference proteome</keyword>
<proteinExistence type="predicted"/>
<reference evidence="2" key="1">
    <citation type="journal article" date="2019" name="Int. J. Syst. Evol. Microbiol.">
        <title>The Global Catalogue of Microorganisms (GCM) 10K type strain sequencing project: providing services to taxonomists for standard genome sequencing and annotation.</title>
        <authorList>
            <consortium name="The Broad Institute Genomics Platform"/>
            <consortium name="The Broad Institute Genome Sequencing Center for Infectious Disease"/>
            <person name="Wu L."/>
            <person name="Ma J."/>
        </authorList>
    </citation>
    <scope>NUCLEOTIDE SEQUENCE [LARGE SCALE GENOMIC DNA]</scope>
    <source>
        <strain evidence="2">JCM 13850</strain>
    </source>
</reference>
<evidence type="ECO:0000313" key="1">
    <source>
        <dbReference type="EMBL" id="GAA2160327.1"/>
    </source>
</evidence>
<protein>
    <submittedName>
        <fullName evidence="1">Uncharacterized protein</fullName>
    </submittedName>
</protein>
<name>A0ABP5M5G9_9ACTN</name>
<organism evidence="1 2">
    <name type="scientific">Actinomadura napierensis</name>
    <dbReference type="NCBI Taxonomy" id="267854"/>
    <lineage>
        <taxon>Bacteria</taxon>
        <taxon>Bacillati</taxon>
        <taxon>Actinomycetota</taxon>
        <taxon>Actinomycetes</taxon>
        <taxon>Streptosporangiales</taxon>
        <taxon>Thermomonosporaceae</taxon>
        <taxon>Actinomadura</taxon>
    </lineage>
</organism>
<accession>A0ABP5M5G9</accession>
<gene>
    <name evidence="1" type="ORF">GCM10009727_73310</name>
</gene>
<dbReference type="EMBL" id="BAAAMR010000091">
    <property type="protein sequence ID" value="GAA2160327.1"/>
    <property type="molecule type" value="Genomic_DNA"/>
</dbReference>
<evidence type="ECO:0000313" key="2">
    <source>
        <dbReference type="Proteomes" id="UP001501020"/>
    </source>
</evidence>
<dbReference type="Proteomes" id="UP001501020">
    <property type="component" value="Unassembled WGS sequence"/>
</dbReference>